<feature type="transmembrane region" description="Helical" evidence="5">
    <location>
        <begin position="6"/>
        <end position="23"/>
    </location>
</feature>
<dbReference type="GO" id="GO:0000160">
    <property type="term" value="P:phosphorelay signal transduction system"/>
    <property type="evidence" value="ECO:0007669"/>
    <property type="project" value="UniProtKB-KW"/>
</dbReference>
<keyword evidence="5" id="KW-1133">Transmembrane helix</keyword>
<dbReference type="InterPro" id="IPR004358">
    <property type="entry name" value="Sig_transdc_His_kin-like_C"/>
</dbReference>
<protein>
    <recommendedName>
        <fullName evidence="2">histidine kinase</fullName>
        <ecNumber evidence="2">2.7.13.3</ecNumber>
    </recommendedName>
</protein>
<evidence type="ECO:0000259" key="6">
    <source>
        <dbReference type="PROSITE" id="PS50109"/>
    </source>
</evidence>
<keyword evidence="5" id="KW-0812">Transmembrane</keyword>
<dbReference type="GO" id="GO:0042802">
    <property type="term" value="F:identical protein binding"/>
    <property type="evidence" value="ECO:0007669"/>
    <property type="project" value="TreeGrafter"/>
</dbReference>
<organism evidence="7 8">
    <name type="scientific">Anaeromicrobium sediminis</name>
    <dbReference type="NCBI Taxonomy" id="1478221"/>
    <lineage>
        <taxon>Bacteria</taxon>
        <taxon>Bacillati</taxon>
        <taxon>Bacillota</taxon>
        <taxon>Clostridia</taxon>
        <taxon>Peptostreptococcales</taxon>
        <taxon>Thermotaleaceae</taxon>
        <taxon>Anaeromicrobium</taxon>
    </lineage>
</organism>
<dbReference type="PANTHER" id="PTHR40448">
    <property type="entry name" value="TWO-COMPONENT SENSOR HISTIDINE KINASE"/>
    <property type="match status" value="1"/>
</dbReference>
<comment type="caution">
    <text evidence="7">The sequence shown here is derived from an EMBL/GenBank/DDBJ whole genome shotgun (WGS) entry which is preliminary data.</text>
</comment>
<feature type="transmembrane region" description="Helical" evidence="5">
    <location>
        <begin position="188"/>
        <end position="210"/>
    </location>
</feature>
<feature type="transmembrane region" description="Helical" evidence="5">
    <location>
        <begin position="83"/>
        <end position="104"/>
    </location>
</feature>
<feature type="transmembrane region" description="Helical" evidence="5">
    <location>
        <begin position="35"/>
        <end position="52"/>
    </location>
</feature>
<feature type="domain" description="Histidine kinase" evidence="6">
    <location>
        <begin position="305"/>
        <end position="437"/>
    </location>
</feature>
<feature type="transmembrane region" description="Helical" evidence="5">
    <location>
        <begin position="161"/>
        <end position="182"/>
    </location>
</feature>
<sequence length="445" mass="51732">MSYVGYIFMIMLECINVINLYEIISNKERALNSNIKKIIILVYYFSIALFLIPNLPLAYKAIIISITNMIVFSRLYKMKFVDSVFPVFCSFIFIIICESISMIILTMTSKIYYVDVIELTNTKALVGSLSGIIGFICIYILKKREFKFILTLKRYRENFVLNYGVISVVSLILLGLTFRELLYKNEQIYLFEISINILFLVFVITSIMIVRERDNLVRIEHEYELQNQHIENIENIIGIIRKEKHDFSNHISTIHALCLLNKPDAVQKIRKYLENLSEGLRDSYHYYDSGNDYVDSLLLVKSSQAYEKSINLDVEFESSLEHINMRGQDLISMFSNIIDNSFDVMEKYDNDHKVIGVYTYLERDVYCISISNNGPIISTELRNKMFKKGYSTKGEKSSGRGYGLYIVKELVENNGGVIEVTSNEHETQFKMKFPLHGENKLQRAL</sequence>
<dbReference type="InterPro" id="IPR003594">
    <property type="entry name" value="HATPase_dom"/>
</dbReference>
<evidence type="ECO:0000256" key="3">
    <source>
        <dbReference type="ARBA" id="ARBA00022777"/>
    </source>
</evidence>
<dbReference type="EC" id="2.7.13.3" evidence="2"/>
<dbReference type="OrthoDB" id="1677679at2"/>
<dbReference type="AlphaFoldDB" id="A0A267MK24"/>
<dbReference type="GO" id="GO:0004673">
    <property type="term" value="F:protein histidine kinase activity"/>
    <property type="evidence" value="ECO:0007669"/>
    <property type="project" value="UniProtKB-EC"/>
</dbReference>
<name>A0A267MK24_9FIRM</name>
<dbReference type="Proteomes" id="UP000216024">
    <property type="component" value="Unassembled WGS sequence"/>
</dbReference>
<evidence type="ECO:0000256" key="1">
    <source>
        <dbReference type="ARBA" id="ARBA00000085"/>
    </source>
</evidence>
<evidence type="ECO:0000313" key="7">
    <source>
        <dbReference type="EMBL" id="PAB59919.1"/>
    </source>
</evidence>
<dbReference type="InterPro" id="IPR039506">
    <property type="entry name" value="SPOB_a"/>
</dbReference>
<comment type="catalytic activity">
    <reaction evidence="1">
        <text>ATP + protein L-histidine = ADP + protein N-phospho-L-histidine.</text>
        <dbReference type="EC" id="2.7.13.3"/>
    </reaction>
</comment>
<keyword evidence="8" id="KW-1185">Reference proteome</keyword>
<proteinExistence type="predicted"/>
<keyword evidence="3" id="KW-0418">Kinase</keyword>
<evidence type="ECO:0000256" key="5">
    <source>
        <dbReference type="SAM" id="Phobius"/>
    </source>
</evidence>
<dbReference type="Gene3D" id="1.10.287.130">
    <property type="match status" value="1"/>
</dbReference>
<dbReference type="PANTHER" id="PTHR40448:SF1">
    <property type="entry name" value="TWO-COMPONENT SENSOR HISTIDINE KINASE"/>
    <property type="match status" value="1"/>
</dbReference>
<dbReference type="InterPro" id="IPR005467">
    <property type="entry name" value="His_kinase_dom"/>
</dbReference>
<gene>
    <name evidence="7" type="ORF">CCE28_08170</name>
</gene>
<keyword evidence="3" id="KW-0808">Transferase</keyword>
<dbReference type="PRINTS" id="PR00344">
    <property type="entry name" value="BCTRLSENSOR"/>
</dbReference>
<feature type="transmembrane region" description="Helical" evidence="5">
    <location>
        <begin position="124"/>
        <end position="141"/>
    </location>
</feature>
<dbReference type="RefSeq" id="WP_095132818.1">
    <property type="nucleotide sequence ID" value="NZ_NIBG01000005.1"/>
</dbReference>
<keyword evidence="5" id="KW-0472">Membrane</keyword>
<reference evidence="7 8" key="1">
    <citation type="submission" date="2017-06" db="EMBL/GenBank/DDBJ databases">
        <title>Draft genome sequence of anaerobic fermentative bacterium Anaeromicrobium sediminis DY2726D isolated from West Pacific Ocean sediments.</title>
        <authorList>
            <person name="Zeng X."/>
        </authorList>
    </citation>
    <scope>NUCLEOTIDE SEQUENCE [LARGE SCALE GENOMIC DNA]</scope>
    <source>
        <strain evidence="7 8">DY2726D</strain>
    </source>
</reference>
<evidence type="ECO:0000256" key="2">
    <source>
        <dbReference type="ARBA" id="ARBA00012438"/>
    </source>
</evidence>
<evidence type="ECO:0000313" key="8">
    <source>
        <dbReference type="Proteomes" id="UP000216024"/>
    </source>
</evidence>
<dbReference type="Pfam" id="PF14689">
    <property type="entry name" value="SPOB_a"/>
    <property type="match status" value="1"/>
</dbReference>
<dbReference type="Gene3D" id="3.30.565.10">
    <property type="entry name" value="Histidine kinase-like ATPase, C-terminal domain"/>
    <property type="match status" value="1"/>
</dbReference>
<dbReference type="Pfam" id="PF02518">
    <property type="entry name" value="HATPase_c"/>
    <property type="match status" value="1"/>
</dbReference>
<evidence type="ECO:0000256" key="4">
    <source>
        <dbReference type="ARBA" id="ARBA00023012"/>
    </source>
</evidence>
<dbReference type="SMART" id="SM00387">
    <property type="entry name" value="HATPase_c"/>
    <property type="match status" value="1"/>
</dbReference>
<dbReference type="SUPFAM" id="SSF55874">
    <property type="entry name" value="ATPase domain of HSP90 chaperone/DNA topoisomerase II/histidine kinase"/>
    <property type="match status" value="1"/>
</dbReference>
<dbReference type="EMBL" id="NIBG01000005">
    <property type="protein sequence ID" value="PAB59919.1"/>
    <property type="molecule type" value="Genomic_DNA"/>
</dbReference>
<dbReference type="PROSITE" id="PS50109">
    <property type="entry name" value="HIS_KIN"/>
    <property type="match status" value="1"/>
</dbReference>
<dbReference type="InterPro" id="IPR036890">
    <property type="entry name" value="HATPase_C_sf"/>
</dbReference>
<accession>A0A267MK24</accession>
<keyword evidence="4" id="KW-0902">Two-component regulatory system</keyword>